<dbReference type="Proteomes" id="UP000323876">
    <property type="component" value="Unassembled WGS sequence"/>
</dbReference>
<sequence length="314" mass="33103">MHRIPINQRHFRSGWLWSAIGLVAIAGMAVWLTRPEPVRCDTPNATGAPATSNVLVQSATSRTPVAASSIEPTAAPAQEPPAVVTGEARFYSFSQGVSCSFPGLPMDGFYVGMSTPEFGRADPCGAYLDIQGPRGDVRALIVDRCPACAPGQLDLSVAAFTQLADLSDGVAKVRYSVVRNPEPPPELFYQVKPDSSSAWFAILLSGSGNPLREVAIRPYTGGAWQNLSRGMDNYWSISGAGPGPFDARVTDVHGDQAEILGITLTPGVRATGARLYAGTPAFTAPETTRPPVIAPTTQAAAPSLAQNLPASCRR</sequence>
<keyword evidence="2" id="KW-0812">Transmembrane</keyword>
<dbReference type="InterPro" id="IPR049818">
    <property type="entry name" value="Expansin_EXLX1-like"/>
</dbReference>
<evidence type="ECO:0000256" key="1">
    <source>
        <dbReference type="ARBA" id="ARBA00022729"/>
    </source>
</evidence>
<accession>A0A5N0EQ03</accession>
<dbReference type="SUPFAM" id="SSF50685">
    <property type="entry name" value="Barwin-like endoglucanases"/>
    <property type="match status" value="1"/>
</dbReference>
<dbReference type="InterPro" id="IPR036908">
    <property type="entry name" value="RlpA-like_sf"/>
</dbReference>
<evidence type="ECO:0000256" key="2">
    <source>
        <dbReference type="SAM" id="Phobius"/>
    </source>
</evidence>
<dbReference type="InterPro" id="IPR036749">
    <property type="entry name" value="Expansin_CBD_sf"/>
</dbReference>
<dbReference type="OrthoDB" id="5499927at2"/>
<dbReference type="AlphaFoldDB" id="A0A5N0EQ03"/>
<evidence type="ECO:0008006" key="5">
    <source>
        <dbReference type="Google" id="ProtNLM"/>
    </source>
</evidence>
<dbReference type="SUPFAM" id="SSF49590">
    <property type="entry name" value="PHL pollen allergen"/>
    <property type="match status" value="1"/>
</dbReference>
<organism evidence="3 4">
    <name type="scientific">Nocardia colli</name>
    <dbReference type="NCBI Taxonomy" id="2545717"/>
    <lineage>
        <taxon>Bacteria</taxon>
        <taxon>Bacillati</taxon>
        <taxon>Actinomycetota</taxon>
        <taxon>Actinomycetes</taxon>
        <taxon>Mycobacteriales</taxon>
        <taxon>Nocardiaceae</taxon>
        <taxon>Nocardia</taxon>
    </lineage>
</organism>
<name>A0A5N0EQ03_9NOCA</name>
<dbReference type="Gene3D" id="2.60.40.760">
    <property type="entry name" value="Expansin, cellulose-binding-like domain"/>
    <property type="match status" value="1"/>
</dbReference>
<dbReference type="Gene3D" id="2.40.40.10">
    <property type="entry name" value="RlpA-like domain"/>
    <property type="match status" value="1"/>
</dbReference>
<keyword evidence="4" id="KW-1185">Reference proteome</keyword>
<dbReference type="InterPro" id="IPR051477">
    <property type="entry name" value="Expansin_CellWall"/>
</dbReference>
<dbReference type="RefSeq" id="WP_150401843.1">
    <property type="nucleotide sequence ID" value="NZ_VXLC01000003.1"/>
</dbReference>
<dbReference type="NCBIfam" id="NF041144">
    <property type="entry name" value="expansin_EXLX1"/>
    <property type="match status" value="1"/>
</dbReference>
<reference evidence="3 4" key="1">
    <citation type="submission" date="2019-09" db="EMBL/GenBank/DDBJ databases">
        <authorList>
            <person name="Wang X."/>
        </authorList>
    </citation>
    <scope>NUCLEOTIDE SEQUENCE [LARGE SCALE GENOMIC DNA]</scope>
    <source>
        <strain evidence="3 4">CICC 11023</strain>
    </source>
</reference>
<dbReference type="PANTHER" id="PTHR31836">
    <property type="match status" value="1"/>
</dbReference>
<dbReference type="EMBL" id="VXLC01000003">
    <property type="protein sequence ID" value="KAA8889571.1"/>
    <property type="molecule type" value="Genomic_DNA"/>
</dbReference>
<proteinExistence type="predicted"/>
<keyword evidence="1" id="KW-0732">Signal</keyword>
<dbReference type="CDD" id="cd22272">
    <property type="entry name" value="DPBB_EXLX1-like"/>
    <property type="match status" value="1"/>
</dbReference>
<feature type="transmembrane region" description="Helical" evidence="2">
    <location>
        <begin position="12"/>
        <end position="32"/>
    </location>
</feature>
<evidence type="ECO:0000313" key="3">
    <source>
        <dbReference type="EMBL" id="KAA8889571.1"/>
    </source>
</evidence>
<gene>
    <name evidence="3" type="ORF">F3087_11715</name>
</gene>
<dbReference type="PANTHER" id="PTHR31836:SF21">
    <property type="entry name" value="EXPANSIN-LIKE PROTEIN 7"/>
    <property type="match status" value="1"/>
</dbReference>
<evidence type="ECO:0000313" key="4">
    <source>
        <dbReference type="Proteomes" id="UP000323876"/>
    </source>
</evidence>
<keyword evidence="2" id="KW-1133">Transmembrane helix</keyword>
<protein>
    <recommendedName>
        <fullName evidence="5">Expansin-like EG45 domain-containing protein</fullName>
    </recommendedName>
</protein>
<keyword evidence="2" id="KW-0472">Membrane</keyword>
<comment type="caution">
    <text evidence="3">The sequence shown here is derived from an EMBL/GenBank/DDBJ whole genome shotgun (WGS) entry which is preliminary data.</text>
</comment>